<feature type="non-terminal residue" evidence="1">
    <location>
        <position position="1"/>
    </location>
</feature>
<reference evidence="1 2" key="1">
    <citation type="submission" date="2024-05" db="EMBL/GenBank/DDBJ databases">
        <title>Genome sequencing and assembly of Indian major carp, Cirrhinus mrigala (Hamilton, 1822).</title>
        <authorList>
            <person name="Mohindra V."/>
            <person name="Chowdhury L.M."/>
            <person name="Lal K."/>
            <person name="Jena J.K."/>
        </authorList>
    </citation>
    <scope>NUCLEOTIDE SEQUENCE [LARGE SCALE GENOMIC DNA]</scope>
    <source>
        <strain evidence="1">CM1030</strain>
        <tissue evidence="1">Blood</tissue>
    </source>
</reference>
<sequence length="140" mass="15252">STPVPQSPESSVPPWASGSSPSPWLCGSPAVHLHPGLLSHRLCDITLPPPWLLLQSAPPISRLLLLQAPPWFIPLSSPPWLFPPSPSDNFCLIAAPSLHPHLDPFRREVASSRRGRTVTVIDFCFLLSLFPCLISVDLVS</sequence>
<keyword evidence="2" id="KW-1185">Reference proteome</keyword>
<dbReference type="AlphaFoldDB" id="A0ABD0ND47"/>
<name>A0ABD0ND47_CIRMR</name>
<evidence type="ECO:0000313" key="2">
    <source>
        <dbReference type="Proteomes" id="UP001529510"/>
    </source>
</evidence>
<evidence type="ECO:0000313" key="1">
    <source>
        <dbReference type="EMBL" id="KAL0159932.1"/>
    </source>
</evidence>
<dbReference type="Proteomes" id="UP001529510">
    <property type="component" value="Unassembled WGS sequence"/>
</dbReference>
<protein>
    <submittedName>
        <fullName evidence="1">Uncharacterized protein</fullName>
    </submittedName>
</protein>
<accession>A0ABD0ND47</accession>
<organism evidence="1 2">
    <name type="scientific">Cirrhinus mrigala</name>
    <name type="common">Mrigala</name>
    <dbReference type="NCBI Taxonomy" id="683832"/>
    <lineage>
        <taxon>Eukaryota</taxon>
        <taxon>Metazoa</taxon>
        <taxon>Chordata</taxon>
        <taxon>Craniata</taxon>
        <taxon>Vertebrata</taxon>
        <taxon>Euteleostomi</taxon>
        <taxon>Actinopterygii</taxon>
        <taxon>Neopterygii</taxon>
        <taxon>Teleostei</taxon>
        <taxon>Ostariophysi</taxon>
        <taxon>Cypriniformes</taxon>
        <taxon>Cyprinidae</taxon>
        <taxon>Labeoninae</taxon>
        <taxon>Labeonini</taxon>
        <taxon>Cirrhinus</taxon>
    </lineage>
</organism>
<comment type="caution">
    <text evidence="1">The sequence shown here is derived from an EMBL/GenBank/DDBJ whole genome shotgun (WGS) entry which is preliminary data.</text>
</comment>
<gene>
    <name evidence="1" type="ORF">M9458_043657</name>
</gene>
<dbReference type="EMBL" id="JAMKFB020000022">
    <property type="protein sequence ID" value="KAL0159932.1"/>
    <property type="molecule type" value="Genomic_DNA"/>
</dbReference>
<proteinExistence type="predicted"/>